<evidence type="ECO:0000313" key="4">
    <source>
        <dbReference type="Proteomes" id="UP000026960"/>
    </source>
</evidence>
<sequence length="242" mass="25765">MATGAAPLWFTSLAGLGAAYLTVWAVVTGPTTGLGRSMAIEQRRRGEARGALLPRGRRGAAGGDDTGERHGADGGDRRRAAGDGEARPGSHRQRRLRLHRRRPVFSTVHCLQLLQTVRGAAVEEPVRGVQGEGDRRAAAGALLRPHKHALRRHQGQDAAAGVRGDGRRLHAGGGAVGGARPHRRPRRRPAAAVVPRRLRAGLRPRLVSPPQAPAAPGHPLEPHLISSIFWPCLDTGNFSLSH</sequence>
<dbReference type="PaxDb" id="65489-OBART04G00800.1"/>
<feature type="transmembrane region" description="Helical" evidence="2">
    <location>
        <begin position="6"/>
        <end position="27"/>
    </location>
</feature>
<dbReference type="EnsemblPlants" id="OBART04G00800.1">
    <property type="protein sequence ID" value="OBART04G00800.1"/>
    <property type="gene ID" value="OBART04G00800"/>
</dbReference>
<feature type="compositionally biased region" description="Basic residues" evidence="1">
    <location>
        <begin position="180"/>
        <end position="189"/>
    </location>
</feature>
<keyword evidence="2" id="KW-0812">Transmembrane</keyword>
<feature type="compositionally biased region" description="Basic and acidic residues" evidence="1">
    <location>
        <begin position="66"/>
        <end position="88"/>
    </location>
</feature>
<feature type="region of interest" description="Disordered" evidence="1">
    <location>
        <begin position="147"/>
        <end position="192"/>
    </location>
</feature>
<name>A0A0D3FS02_9ORYZ</name>
<protein>
    <submittedName>
        <fullName evidence="3">Uncharacterized protein</fullName>
    </submittedName>
</protein>
<evidence type="ECO:0000313" key="3">
    <source>
        <dbReference type="EnsemblPlants" id="OBART04G00800.1"/>
    </source>
</evidence>
<dbReference type="AlphaFoldDB" id="A0A0D3FS02"/>
<evidence type="ECO:0000256" key="1">
    <source>
        <dbReference type="SAM" id="MobiDB-lite"/>
    </source>
</evidence>
<keyword evidence="2" id="KW-1133">Transmembrane helix</keyword>
<dbReference type="Proteomes" id="UP000026960">
    <property type="component" value="Chromosome 4"/>
</dbReference>
<reference evidence="3" key="2">
    <citation type="submission" date="2015-03" db="UniProtKB">
        <authorList>
            <consortium name="EnsemblPlants"/>
        </authorList>
    </citation>
    <scope>IDENTIFICATION</scope>
</reference>
<reference evidence="3" key="1">
    <citation type="journal article" date="2009" name="Rice">
        <title>De Novo Next Generation Sequencing of Plant Genomes.</title>
        <authorList>
            <person name="Rounsley S."/>
            <person name="Marri P.R."/>
            <person name="Yu Y."/>
            <person name="He R."/>
            <person name="Sisneros N."/>
            <person name="Goicoechea J.L."/>
            <person name="Lee S.J."/>
            <person name="Angelova A."/>
            <person name="Kudrna D."/>
            <person name="Luo M."/>
            <person name="Affourtit J."/>
            <person name="Desany B."/>
            <person name="Knight J."/>
            <person name="Niazi F."/>
            <person name="Egholm M."/>
            <person name="Wing R.A."/>
        </authorList>
    </citation>
    <scope>NUCLEOTIDE SEQUENCE [LARGE SCALE GENOMIC DNA]</scope>
    <source>
        <strain evidence="3">cv. IRGC 105608</strain>
    </source>
</reference>
<feature type="region of interest" description="Disordered" evidence="1">
    <location>
        <begin position="40"/>
        <end position="98"/>
    </location>
</feature>
<keyword evidence="2" id="KW-0472">Membrane</keyword>
<dbReference type="HOGENOM" id="CLU_1148729_0_0_1"/>
<proteinExistence type="predicted"/>
<accession>A0A0D3FS02</accession>
<keyword evidence="4" id="KW-1185">Reference proteome</keyword>
<feature type="compositionally biased region" description="Basic residues" evidence="1">
    <location>
        <begin position="89"/>
        <end position="98"/>
    </location>
</feature>
<organism evidence="3">
    <name type="scientific">Oryza barthii</name>
    <dbReference type="NCBI Taxonomy" id="65489"/>
    <lineage>
        <taxon>Eukaryota</taxon>
        <taxon>Viridiplantae</taxon>
        <taxon>Streptophyta</taxon>
        <taxon>Embryophyta</taxon>
        <taxon>Tracheophyta</taxon>
        <taxon>Spermatophyta</taxon>
        <taxon>Magnoliopsida</taxon>
        <taxon>Liliopsida</taxon>
        <taxon>Poales</taxon>
        <taxon>Poaceae</taxon>
        <taxon>BOP clade</taxon>
        <taxon>Oryzoideae</taxon>
        <taxon>Oryzeae</taxon>
        <taxon>Oryzinae</taxon>
        <taxon>Oryza</taxon>
    </lineage>
</organism>
<evidence type="ECO:0000256" key="2">
    <source>
        <dbReference type="SAM" id="Phobius"/>
    </source>
</evidence>
<dbReference type="Gramene" id="OBART04G00800.1">
    <property type="protein sequence ID" value="OBART04G00800.1"/>
    <property type="gene ID" value="OBART04G00800"/>
</dbReference>
<dbReference type="STRING" id="65489.A0A0D3FS02"/>